<sequence>MYLCARGYLQQRERDFSQVAQVSFRFFYYAWYGEIRDCTKEIECIFVDETEIVIEFFTLEDDDCPCPDAWDDVPTTARTSPGTRSKEAFEKTREWLGYCDDKYHGNEVPEGEDPEEYVSYCAASRLVSPSLAPLPTRVVDVGRHDGKIKLIQGAGKAGRYMCLSHCWGSQQIITTTKATLGERMREIVASELSATFSDAIWMTRRLGIDYIWIDSLCIIQDDTTDWELESAQMASIYHNAYLTLAATKSSSGTGGLFTETPDFEVSGTTPAGEDYYLVFRETIDHESSFSTKSRFPLMTRAWVYQERMLSPRVLHFGYYELFFECSTESYCECGNIGFLGPTEEVPLLNLRKMYSSALESVVPRSGKLSNRLWVKLKRYFIGRMWRSLVMAYTALDLTIANDRLPAISGVARVFAQKTRSLYLAGLFKDTLLDDLLWVTYNCEKSRLVEWRAPSWSWASIDARIEYRDGLVYYHDDIHLDKQEERVEFATIDHSECVPAGLDEFGRVKSASLRITSQLLPVTLLLSPDLDKLQRPVYSVKIGEGDVAPQIWPDYDLSRAGPYQVLPGAEVFCLRMIEEIETKVTISIILRMAPDESGKTFERIGLLQINSQTPRLDGIQAEARDFVVEALNRAQVSTVELI</sequence>
<proteinExistence type="predicted"/>
<dbReference type="Pfam" id="PF06985">
    <property type="entry name" value="HET"/>
    <property type="match status" value="1"/>
</dbReference>
<name>A0A4Z0YN96_9PEZI</name>
<dbReference type="OrthoDB" id="5347061at2759"/>
<keyword evidence="3" id="KW-1185">Reference proteome</keyword>
<protein>
    <recommendedName>
        <fullName evidence="1">Heterokaryon incompatibility domain-containing protein</fullName>
    </recommendedName>
</protein>
<accession>A0A4Z0YN96</accession>
<gene>
    <name evidence="2" type="ORF">E0Z10_g8659</name>
</gene>
<dbReference type="PANTHER" id="PTHR33112:SF13">
    <property type="entry name" value="HETEROKARYON INCOMPATIBILITY DOMAIN-CONTAINING PROTEIN"/>
    <property type="match status" value="1"/>
</dbReference>
<dbReference type="AlphaFoldDB" id="A0A4Z0YN96"/>
<evidence type="ECO:0000313" key="3">
    <source>
        <dbReference type="Proteomes" id="UP000297716"/>
    </source>
</evidence>
<evidence type="ECO:0000259" key="1">
    <source>
        <dbReference type="Pfam" id="PF06985"/>
    </source>
</evidence>
<organism evidence="2 3">
    <name type="scientific">Xylaria hypoxylon</name>
    <dbReference type="NCBI Taxonomy" id="37992"/>
    <lineage>
        <taxon>Eukaryota</taxon>
        <taxon>Fungi</taxon>
        <taxon>Dikarya</taxon>
        <taxon>Ascomycota</taxon>
        <taxon>Pezizomycotina</taxon>
        <taxon>Sordariomycetes</taxon>
        <taxon>Xylariomycetidae</taxon>
        <taxon>Xylariales</taxon>
        <taxon>Xylariaceae</taxon>
        <taxon>Xylaria</taxon>
    </lineage>
</organism>
<dbReference type="PANTHER" id="PTHR33112">
    <property type="entry name" value="DOMAIN PROTEIN, PUTATIVE-RELATED"/>
    <property type="match status" value="1"/>
</dbReference>
<reference evidence="2 3" key="1">
    <citation type="submission" date="2019-03" db="EMBL/GenBank/DDBJ databases">
        <title>Draft genome sequence of Xylaria hypoxylon DSM 108379, a ubiquitous saprotrophic-parasitic fungi on hardwood.</title>
        <authorList>
            <person name="Buettner E."/>
            <person name="Leonhardt S."/>
            <person name="Gebauer A.M."/>
            <person name="Liers C."/>
            <person name="Hofrichter M."/>
            <person name="Kellner H."/>
        </authorList>
    </citation>
    <scope>NUCLEOTIDE SEQUENCE [LARGE SCALE GENOMIC DNA]</scope>
    <source>
        <strain evidence="2 3">DSM 108379</strain>
    </source>
</reference>
<dbReference type="InterPro" id="IPR010730">
    <property type="entry name" value="HET"/>
</dbReference>
<dbReference type="EMBL" id="SKBN01000241">
    <property type="protein sequence ID" value="TGJ80113.1"/>
    <property type="molecule type" value="Genomic_DNA"/>
</dbReference>
<evidence type="ECO:0000313" key="2">
    <source>
        <dbReference type="EMBL" id="TGJ80113.1"/>
    </source>
</evidence>
<comment type="caution">
    <text evidence="2">The sequence shown here is derived from an EMBL/GenBank/DDBJ whole genome shotgun (WGS) entry which is preliminary data.</text>
</comment>
<dbReference type="Proteomes" id="UP000297716">
    <property type="component" value="Unassembled WGS sequence"/>
</dbReference>
<feature type="domain" description="Heterokaryon incompatibility" evidence="1">
    <location>
        <begin position="160"/>
        <end position="306"/>
    </location>
</feature>